<comment type="subcellular location">
    <subcellularLocation>
        <location evidence="2">Cell membrane</location>
    </subcellularLocation>
</comment>
<dbReference type="STRING" id="46177.SAMN05660976_06300"/>
<dbReference type="CDD" id="cd00082">
    <property type="entry name" value="HisKA"/>
    <property type="match status" value="1"/>
</dbReference>
<evidence type="ECO:0000313" key="13">
    <source>
        <dbReference type="EMBL" id="SEM89112.1"/>
    </source>
</evidence>
<dbReference type="EC" id="2.7.13.3" evidence="3"/>
<dbReference type="InterPro" id="IPR005467">
    <property type="entry name" value="His_kinase_dom"/>
</dbReference>
<dbReference type="SUPFAM" id="SSF158472">
    <property type="entry name" value="HAMP domain-like"/>
    <property type="match status" value="1"/>
</dbReference>
<keyword evidence="8" id="KW-1133">Transmembrane helix</keyword>
<dbReference type="InterPro" id="IPR036890">
    <property type="entry name" value="HATPase_C_sf"/>
</dbReference>
<evidence type="ECO:0000313" key="14">
    <source>
        <dbReference type="Proteomes" id="UP000198953"/>
    </source>
</evidence>
<feature type="domain" description="Histidine kinase" evidence="11">
    <location>
        <begin position="243"/>
        <end position="449"/>
    </location>
</feature>
<dbReference type="EMBL" id="FOBF01000018">
    <property type="protein sequence ID" value="SEM89112.1"/>
    <property type="molecule type" value="Genomic_DNA"/>
</dbReference>
<evidence type="ECO:0000256" key="2">
    <source>
        <dbReference type="ARBA" id="ARBA00004236"/>
    </source>
</evidence>
<dbReference type="InterPro" id="IPR004358">
    <property type="entry name" value="Sig_transdc_His_kin-like_C"/>
</dbReference>
<dbReference type="SMART" id="SM00388">
    <property type="entry name" value="HisKA"/>
    <property type="match status" value="1"/>
</dbReference>
<keyword evidence="9" id="KW-0902">Two-component regulatory system</keyword>
<dbReference type="RefSeq" id="WP_256257368.1">
    <property type="nucleotide sequence ID" value="NZ_FOBF01000018.1"/>
</dbReference>
<evidence type="ECO:0000259" key="11">
    <source>
        <dbReference type="PROSITE" id="PS50109"/>
    </source>
</evidence>
<sequence>MILLRNRSVRTRLTLLSSAVMALLCAGISALVLAGVRDSAAHRQTDEVLHDAVLRVAHQITRGRPLPRVIRSEEIDVLQVVGPDGRVVAAAEPMAGRPRISAFTPPEENLQVHRTVCDAPGFHDTCMNVVSMRLRTPSGHWTVYGAEPVVPWYVDHLLMATLVGGSLLLVGATTIGAYRTVGRTLDPVEAISGELQEITSTDLERRVPVPGHHDEIQRLALTVNQTLDRLQAAVERERRFASDASHDLRSPITAMRTQVEEALLHPEDADWPSMARAQLAGLDRLQAIVTDLLALCRMDAGAASADQPLDLGELVGAELARRVPQKAVVTDIRPGAVVTGDRLQLIRMFTNLVDNAERHAASSVAVEVRPERGQVVLEVRDDGPGIPVEQREYVFQRFTRLDTARNRETGGTGLGLAIARQIAERHHGTLALEDSPCGARFVARLPLAPAPP</sequence>
<dbReference type="PRINTS" id="PR00344">
    <property type="entry name" value="BCTRLSENSOR"/>
</dbReference>
<evidence type="ECO:0000259" key="12">
    <source>
        <dbReference type="PROSITE" id="PS50885"/>
    </source>
</evidence>
<dbReference type="SMART" id="SM00387">
    <property type="entry name" value="HATPase_c"/>
    <property type="match status" value="1"/>
</dbReference>
<dbReference type="SUPFAM" id="SSF55874">
    <property type="entry name" value="ATPase domain of HSP90 chaperone/DNA topoisomerase II/histidine kinase"/>
    <property type="match status" value="1"/>
</dbReference>
<dbReference type="AlphaFoldDB" id="A0A1H8C2A0"/>
<evidence type="ECO:0000256" key="8">
    <source>
        <dbReference type="ARBA" id="ARBA00022989"/>
    </source>
</evidence>
<evidence type="ECO:0000256" key="1">
    <source>
        <dbReference type="ARBA" id="ARBA00000085"/>
    </source>
</evidence>
<dbReference type="Pfam" id="PF02518">
    <property type="entry name" value="HATPase_c"/>
    <property type="match status" value="1"/>
</dbReference>
<gene>
    <name evidence="13" type="ORF">SAMN05660976_06300</name>
</gene>
<accession>A0A1H8C2A0</accession>
<dbReference type="CDD" id="cd06225">
    <property type="entry name" value="HAMP"/>
    <property type="match status" value="1"/>
</dbReference>
<keyword evidence="7 13" id="KW-0418">Kinase</keyword>
<dbReference type="PROSITE" id="PS50885">
    <property type="entry name" value="HAMP"/>
    <property type="match status" value="1"/>
</dbReference>
<proteinExistence type="predicted"/>
<keyword evidence="5" id="KW-0808">Transferase</keyword>
<protein>
    <recommendedName>
        <fullName evidence="3">histidine kinase</fullName>
        <ecNumber evidence="3">2.7.13.3</ecNumber>
    </recommendedName>
</protein>
<keyword evidence="14" id="KW-1185">Reference proteome</keyword>
<evidence type="ECO:0000256" key="3">
    <source>
        <dbReference type="ARBA" id="ARBA00012438"/>
    </source>
</evidence>
<feature type="domain" description="HAMP" evidence="12">
    <location>
        <begin position="182"/>
        <end position="235"/>
    </location>
</feature>
<dbReference type="Gene3D" id="1.10.287.130">
    <property type="match status" value="1"/>
</dbReference>
<dbReference type="CDD" id="cd00075">
    <property type="entry name" value="HATPase"/>
    <property type="match status" value="1"/>
</dbReference>
<keyword evidence="10" id="KW-0472">Membrane</keyword>
<evidence type="ECO:0000256" key="9">
    <source>
        <dbReference type="ARBA" id="ARBA00023012"/>
    </source>
</evidence>
<dbReference type="PROSITE" id="PS50109">
    <property type="entry name" value="HIS_KIN"/>
    <property type="match status" value="1"/>
</dbReference>
<dbReference type="Pfam" id="PF00512">
    <property type="entry name" value="HisKA"/>
    <property type="match status" value="1"/>
</dbReference>
<dbReference type="Proteomes" id="UP000198953">
    <property type="component" value="Unassembled WGS sequence"/>
</dbReference>
<dbReference type="Gene3D" id="3.30.565.10">
    <property type="entry name" value="Histidine kinase-like ATPase, C-terminal domain"/>
    <property type="match status" value="1"/>
</dbReference>
<comment type="catalytic activity">
    <reaction evidence="1">
        <text>ATP + protein L-histidine = ADP + protein N-phospho-L-histidine.</text>
        <dbReference type="EC" id="2.7.13.3"/>
    </reaction>
</comment>
<dbReference type="GO" id="GO:0005886">
    <property type="term" value="C:plasma membrane"/>
    <property type="evidence" value="ECO:0007669"/>
    <property type="project" value="UniProtKB-SubCell"/>
</dbReference>
<evidence type="ECO:0000256" key="7">
    <source>
        <dbReference type="ARBA" id="ARBA00022777"/>
    </source>
</evidence>
<organism evidence="13 14">
    <name type="scientific">Nonomuraea pusilla</name>
    <dbReference type="NCBI Taxonomy" id="46177"/>
    <lineage>
        <taxon>Bacteria</taxon>
        <taxon>Bacillati</taxon>
        <taxon>Actinomycetota</taxon>
        <taxon>Actinomycetes</taxon>
        <taxon>Streptosporangiales</taxon>
        <taxon>Streptosporangiaceae</taxon>
        <taxon>Nonomuraea</taxon>
    </lineage>
</organism>
<evidence type="ECO:0000256" key="10">
    <source>
        <dbReference type="ARBA" id="ARBA00023136"/>
    </source>
</evidence>
<evidence type="ECO:0000256" key="6">
    <source>
        <dbReference type="ARBA" id="ARBA00022692"/>
    </source>
</evidence>
<dbReference type="SUPFAM" id="SSF47384">
    <property type="entry name" value="Homodimeric domain of signal transducing histidine kinase"/>
    <property type="match status" value="1"/>
</dbReference>
<evidence type="ECO:0000256" key="4">
    <source>
        <dbReference type="ARBA" id="ARBA00022553"/>
    </source>
</evidence>
<dbReference type="InterPro" id="IPR036097">
    <property type="entry name" value="HisK_dim/P_sf"/>
</dbReference>
<dbReference type="GO" id="GO:0000155">
    <property type="term" value="F:phosphorelay sensor kinase activity"/>
    <property type="evidence" value="ECO:0007669"/>
    <property type="project" value="InterPro"/>
</dbReference>
<dbReference type="PANTHER" id="PTHR45436">
    <property type="entry name" value="SENSOR HISTIDINE KINASE YKOH"/>
    <property type="match status" value="1"/>
</dbReference>
<evidence type="ECO:0000256" key="5">
    <source>
        <dbReference type="ARBA" id="ARBA00022679"/>
    </source>
</evidence>
<dbReference type="PANTHER" id="PTHR45436:SF5">
    <property type="entry name" value="SENSOR HISTIDINE KINASE TRCS"/>
    <property type="match status" value="1"/>
</dbReference>
<keyword evidence="6" id="KW-0812">Transmembrane</keyword>
<dbReference type="InterPro" id="IPR050428">
    <property type="entry name" value="TCS_sensor_his_kinase"/>
</dbReference>
<dbReference type="Pfam" id="PF00672">
    <property type="entry name" value="HAMP"/>
    <property type="match status" value="1"/>
</dbReference>
<name>A0A1H8C2A0_9ACTN</name>
<dbReference type="InterPro" id="IPR003660">
    <property type="entry name" value="HAMP_dom"/>
</dbReference>
<keyword evidence="4" id="KW-0597">Phosphoprotein</keyword>
<dbReference type="InterPro" id="IPR003661">
    <property type="entry name" value="HisK_dim/P_dom"/>
</dbReference>
<dbReference type="SMART" id="SM00304">
    <property type="entry name" value="HAMP"/>
    <property type="match status" value="1"/>
</dbReference>
<dbReference type="InterPro" id="IPR003594">
    <property type="entry name" value="HATPase_dom"/>
</dbReference>
<reference evidence="13 14" key="1">
    <citation type="submission" date="2016-10" db="EMBL/GenBank/DDBJ databases">
        <authorList>
            <person name="de Groot N.N."/>
        </authorList>
    </citation>
    <scope>NUCLEOTIDE SEQUENCE [LARGE SCALE GENOMIC DNA]</scope>
    <source>
        <strain evidence="13 14">DSM 43357</strain>
    </source>
</reference>